<organism evidence="7 8">
    <name type="scientific">Chelativorans composti</name>
    <dbReference type="NCBI Taxonomy" id="768533"/>
    <lineage>
        <taxon>Bacteria</taxon>
        <taxon>Pseudomonadati</taxon>
        <taxon>Pseudomonadota</taxon>
        <taxon>Alphaproteobacteria</taxon>
        <taxon>Hyphomicrobiales</taxon>
        <taxon>Phyllobacteriaceae</taxon>
        <taxon>Chelativorans</taxon>
    </lineage>
</organism>
<dbReference type="Pfam" id="PF01322">
    <property type="entry name" value="Cytochrom_C_2"/>
    <property type="match status" value="1"/>
</dbReference>
<accession>A0ABW5DHN2</accession>
<evidence type="ECO:0000256" key="1">
    <source>
        <dbReference type="ARBA" id="ARBA00022448"/>
    </source>
</evidence>
<evidence type="ECO:0000256" key="4">
    <source>
        <dbReference type="ARBA" id="ARBA00022982"/>
    </source>
</evidence>
<keyword evidence="3" id="KW-0479">Metal-binding</keyword>
<keyword evidence="2" id="KW-0349">Heme</keyword>
<dbReference type="Gene3D" id="1.20.120.10">
    <property type="entry name" value="Cytochrome c/b562"/>
    <property type="match status" value="1"/>
</dbReference>
<dbReference type="SUPFAM" id="SSF47175">
    <property type="entry name" value="Cytochromes"/>
    <property type="match status" value="1"/>
</dbReference>
<name>A0ABW5DHN2_9HYPH</name>
<dbReference type="PROSITE" id="PS51009">
    <property type="entry name" value="CYTCII"/>
    <property type="match status" value="1"/>
</dbReference>
<evidence type="ECO:0000313" key="8">
    <source>
        <dbReference type="Proteomes" id="UP001597373"/>
    </source>
</evidence>
<evidence type="ECO:0000256" key="3">
    <source>
        <dbReference type="ARBA" id="ARBA00022723"/>
    </source>
</evidence>
<evidence type="ECO:0000313" key="7">
    <source>
        <dbReference type="EMBL" id="MFD2259899.1"/>
    </source>
</evidence>
<dbReference type="InterPro" id="IPR012127">
    <property type="entry name" value="Cyt_c_prime"/>
</dbReference>
<comment type="caution">
    <text evidence="7">The sequence shown here is derived from an EMBL/GenBank/DDBJ whole genome shotgun (WGS) entry which is preliminary data.</text>
</comment>
<keyword evidence="8" id="KW-1185">Reference proteome</keyword>
<feature type="chain" id="PRO_5046282753" evidence="6">
    <location>
        <begin position="20"/>
        <end position="146"/>
    </location>
</feature>
<keyword evidence="5" id="KW-0408">Iron</keyword>
<protein>
    <submittedName>
        <fullName evidence="7">C-type cytochrome</fullName>
    </submittedName>
</protein>
<keyword evidence="6" id="KW-0732">Signal</keyword>
<dbReference type="EMBL" id="JBHUIR010000029">
    <property type="protein sequence ID" value="MFD2259899.1"/>
    <property type="molecule type" value="Genomic_DNA"/>
</dbReference>
<gene>
    <name evidence="7" type="ORF">ACFSMZ_08995</name>
</gene>
<dbReference type="InterPro" id="IPR002321">
    <property type="entry name" value="Cyt_c_II"/>
</dbReference>
<dbReference type="Proteomes" id="UP001597373">
    <property type="component" value="Unassembled WGS sequence"/>
</dbReference>
<dbReference type="PIRSF" id="PIRSF000027">
    <property type="entry name" value="Cytc_c_prime"/>
    <property type="match status" value="1"/>
</dbReference>
<keyword evidence="4" id="KW-0249">Electron transport</keyword>
<evidence type="ECO:0000256" key="6">
    <source>
        <dbReference type="SAM" id="SignalP"/>
    </source>
</evidence>
<keyword evidence="1" id="KW-0813">Transport</keyword>
<evidence type="ECO:0000256" key="5">
    <source>
        <dbReference type="ARBA" id="ARBA00023004"/>
    </source>
</evidence>
<evidence type="ECO:0000256" key="2">
    <source>
        <dbReference type="ARBA" id="ARBA00022617"/>
    </source>
</evidence>
<dbReference type="RefSeq" id="WP_345097657.1">
    <property type="nucleotide sequence ID" value="NZ_BAABGS010000008.1"/>
</dbReference>
<reference evidence="8" key="1">
    <citation type="journal article" date="2019" name="Int. J. Syst. Evol. Microbiol.">
        <title>The Global Catalogue of Microorganisms (GCM) 10K type strain sequencing project: providing services to taxonomists for standard genome sequencing and annotation.</title>
        <authorList>
            <consortium name="The Broad Institute Genomics Platform"/>
            <consortium name="The Broad Institute Genome Sequencing Center for Infectious Disease"/>
            <person name="Wu L."/>
            <person name="Ma J."/>
        </authorList>
    </citation>
    <scope>NUCLEOTIDE SEQUENCE [LARGE SCALE GENOMIC DNA]</scope>
    <source>
        <strain evidence="8">KCTC 23707</strain>
    </source>
</reference>
<sequence length="146" mass="14941">MKKLIASALVLMVSAGTVAAQDNPIKSRQALMDAAAGAAGIAVPMLKGEMEYNPAVAKAAIATFYGVATAGQAFFPEGSAGDSKAAPKIWEDPEGFKAAFAKFQSAAEAAFQASGKEGPADLKAFQAAVGPVLQNCGSCHETYRLE</sequence>
<dbReference type="InterPro" id="IPR010980">
    <property type="entry name" value="Cyt_c/b562"/>
</dbReference>
<proteinExistence type="predicted"/>
<feature type="signal peptide" evidence="6">
    <location>
        <begin position="1"/>
        <end position="19"/>
    </location>
</feature>